<dbReference type="PANTHER" id="PTHR12469:SF2">
    <property type="entry name" value="SUCCINATE DEHYDROGENASE ASSEMBLY FACTOR 2, MITOCHONDRIAL"/>
    <property type="match status" value="1"/>
</dbReference>
<protein>
    <recommendedName>
        <fullName evidence="2">FAD assembly factor SdhE</fullName>
    </recommendedName>
</protein>
<dbReference type="RefSeq" id="WP_109919965.1">
    <property type="nucleotide sequence ID" value="NZ_QGLF01000001.1"/>
</dbReference>
<sequence length="88" mass="10315">MQDDDLDIRRRRARFRSWHRGTKETDIFLGSFADAHVGGFGPDELRQYETLLEEQDPDIYGWVTGTQDIPDHVRGPVMDLLLRFQLKP</sequence>
<evidence type="ECO:0000256" key="3">
    <source>
        <dbReference type="ARBA" id="ARBA00023186"/>
    </source>
</evidence>
<keyword evidence="5" id="KW-1185">Reference proteome</keyword>
<organism evidence="4 5">
    <name type="scientific">Zavarzinia compransoris</name>
    <dbReference type="NCBI Taxonomy" id="1264899"/>
    <lineage>
        <taxon>Bacteria</taxon>
        <taxon>Pseudomonadati</taxon>
        <taxon>Pseudomonadota</taxon>
        <taxon>Alphaproteobacteria</taxon>
        <taxon>Rhodospirillales</taxon>
        <taxon>Zavarziniaceae</taxon>
        <taxon>Zavarzinia</taxon>
    </lineage>
</organism>
<gene>
    <name evidence="4" type="ORF">DKG75_05130</name>
</gene>
<reference evidence="5" key="1">
    <citation type="submission" date="2018-05" db="EMBL/GenBank/DDBJ databases">
        <title>Zavarzinia sp. HR-AS.</title>
        <authorList>
            <person name="Lee Y."/>
            <person name="Jeon C.O."/>
        </authorList>
    </citation>
    <scope>NUCLEOTIDE SEQUENCE [LARGE SCALE GENOMIC DNA]</scope>
    <source>
        <strain evidence="5">DSM 1231</strain>
    </source>
</reference>
<evidence type="ECO:0000256" key="2">
    <source>
        <dbReference type="ARBA" id="ARBA00019418"/>
    </source>
</evidence>
<comment type="caution">
    <text evidence="4">The sequence shown here is derived from an EMBL/GenBank/DDBJ whole genome shotgun (WGS) entry which is preliminary data.</text>
</comment>
<dbReference type="PANTHER" id="PTHR12469">
    <property type="entry name" value="PROTEIN EMI5 HOMOLOG, MITOCHONDRIAL"/>
    <property type="match status" value="1"/>
</dbReference>
<dbReference type="GO" id="GO:0006099">
    <property type="term" value="P:tricarboxylic acid cycle"/>
    <property type="evidence" value="ECO:0007669"/>
    <property type="project" value="TreeGrafter"/>
</dbReference>
<dbReference type="InterPro" id="IPR036714">
    <property type="entry name" value="SDH_sf"/>
</dbReference>
<accession>A0A317ECB4</accession>
<dbReference type="EMBL" id="QGLF01000001">
    <property type="protein sequence ID" value="PWR23934.1"/>
    <property type="molecule type" value="Genomic_DNA"/>
</dbReference>
<dbReference type="Proteomes" id="UP000246077">
    <property type="component" value="Unassembled WGS sequence"/>
</dbReference>
<keyword evidence="3" id="KW-0143">Chaperone</keyword>
<dbReference type="Gene3D" id="1.10.150.250">
    <property type="entry name" value="Flavinator of succinate dehydrogenase"/>
    <property type="match status" value="1"/>
</dbReference>
<dbReference type="Pfam" id="PF03937">
    <property type="entry name" value="Sdh5"/>
    <property type="match status" value="1"/>
</dbReference>
<dbReference type="SUPFAM" id="SSF109910">
    <property type="entry name" value="YgfY-like"/>
    <property type="match status" value="1"/>
</dbReference>
<evidence type="ECO:0000256" key="1">
    <source>
        <dbReference type="ARBA" id="ARBA00008571"/>
    </source>
</evidence>
<dbReference type="OrthoDB" id="9807264at2"/>
<name>A0A317ECB4_9PROT</name>
<proteinExistence type="inferred from homology"/>
<comment type="similarity">
    <text evidence="1">Belongs to the SdhE FAD assembly factor family.</text>
</comment>
<dbReference type="InterPro" id="IPR005631">
    <property type="entry name" value="SDH"/>
</dbReference>
<evidence type="ECO:0000313" key="5">
    <source>
        <dbReference type="Proteomes" id="UP000246077"/>
    </source>
</evidence>
<evidence type="ECO:0000313" key="4">
    <source>
        <dbReference type="EMBL" id="PWR23934.1"/>
    </source>
</evidence>
<dbReference type="AlphaFoldDB" id="A0A317ECB4"/>